<evidence type="ECO:0000256" key="2">
    <source>
        <dbReference type="ARBA" id="ARBA00022679"/>
    </source>
</evidence>
<dbReference type="PANTHER" id="PTHR13069:SF21">
    <property type="entry name" value="ALKYLATED DNA REPAIR PROTEIN ALKB HOMOLOG 8"/>
    <property type="match status" value="1"/>
</dbReference>
<organism evidence="4 5">
    <name type="scientific">Giardia duodenalis assemblage B</name>
    <dbReference type="NCBI Taxonomy" id="1394984"/>
    <lineage>
        <taxon>Eukaryota</taxon>
        <taxon>Metamonada</taxon>
        <taxon>Diplomonadida</taxon>
        <taxon>Hexamitidae</taxon>
        <taxon>Giardiinae</taxon>
        <taxon>Giardia</taxon>
    </lineage>
</organism>
<dbReference type="GO" id="GO:0106335">
    <property type="term" value="F:tRNA (5-carboxymethyluridine(34)-5-O)-methyltransferase activity"/>
    <property type="evidence" value="ECO:0007669"/>
    <property type="project" value="TreeGrafter"/>
</dbReference>
<dbReference type="VEuPathDB" id="GiardiaDB:QR46_2138"/>
<keyword evidence="1 4" id="KW-0489">Methyltransferase</keyword>
<dbReference type="InterPro" id="IPR051422">
    <property type="entry name" value="AlkB_tRNA_MeTrf/Diox"/>
</dbReference>
<dbReference type="Pfam" id="PF08241">
    <property type="entry name" value="Methyltransf_11"/>
    <property type="match status" value="1"/>
</dbReference>
<dbReference type="OrthoDB" id="271595at2759"/>
<dbReference type="Gene3D" id="3.40.50.150">
    <property type="entry name" value="Vaccinia Virus protein VP39"/>
    <property type="match status" value="1"/>
</dbReference>
<proteinExistence type="predicted"/>
<dbReference type="SUPFAM" id="SSF53335">
    <property type="entry name" value="S-adenosyl-L-methionine-dependent methyltransferases"/>
    <property type="match status" value="1"/>
</dbReference>
<evidence type="ECO:0000313" key="4">
    <source>
        <dbReference type="EMBL" id="KWX13856.1"/>
    </source>
</evidence>
<dbReference type="GO" id="GO:0030488">
    <property type="term" value="P:tRNA methylation"/>
    <property type="evidence" value="ECO:0007669"/>
    <property type="project" value="TreeGrafter"/>
</dbReference>
<evidence type="ECO:0000256" key="1">
    <source>
        <dbReference type="ARBA" id="ARBA00022603"/>
    </source>
</evidence>
<dbReference type="GO" id="GO:0000049">
    <property type="term" value="F:tRNA binding"/>
    <property type="evidence" value="ECO:0007669"/>
    <property type="project" value="TreeGrafter"/>
</dbReference>
<evidence type="ECO:0000259" key="3">
    <source>
        <dbReference type="Pfam" id="PF08241"/>
    </source>
</evidence>
<dbReference type="EMBL" id="JXTI01000053">
    <property type="protein sequence ID" value="KWX13856.1"/>
    <property type="molecule type" value="Genomic_DNA"/>
</dbReference>
<comment type="caution">
    <text evidence="4">The sequence shown here is derived from an EMBL/GenBank/DDBJ whole genome shotgun (WGS) entry which is preliminary data.</text>
</comment>
<dbReference type="GO" id="GO:0005634">
    <property type="term" value="C:nucleus"/>
    <property type="evidence" value="ECO:0007669"/>
    <property type="project" value="TreeGrafter"/>
</dbReference>
<keyword evidence="2 4" id="KW-0808">Transferase</keyword>
<dbReference type="Proteomes" id="UP000070089">
    <property type="component" value="Unassembled WGS sequence"/>
</dbReference>
<dbReference type="AlphaFoldDB" id="A0A132NUV3"/>
<dbReference type="CDD" id="cd02440">
    <property type="entry name" value="AdoMet_MTases"/>
    <property type="match status" value="1"/>
</dbReference>
<dbReference type="GO" id="GO:0008757">
    <property type="term" value="F:S-adenosylmethionine-dependent methyltransferase activity"/>
    <property type="evidence" value="ECO:0007669"/>
    <property type="project" value="InterPro"/>
</dbReference>
<feature type="domain" description="Methyltransferase type 11" evidence="3">
    <location>
        <begin position="75"/>
        <end position="176"/>
    </location>
</feature>
<dbReference type="GO" id="GO:0002098">
    <property type="term" value="P:tRNA wobble uridine modification"/>
    <property type="evidence" value="ECO:0007669"/>
    <property type="project" value="TreeGrafter"/>
</dbReference>
<accession>A0A132NUV3</accession>
<evidence type="ECO:0000313" key="5">
    <source>
        <dbReference type="Proteomes" id="UP000070089"/>
    </source>
</evidence>
<sequence length="277" mass="31111">MAPRSAFLKLQMSTLPCALRKVIPAPAIENHQEYENKYVHQVYEATAGHFSHTRSRTWPAVLRFCQSLDFGTILVDCGCGNGRNMLLCPGIIEVGIDYSSNLCTIAMQELLEKAHERCGNAYAIIRGDILSLPMLSGTVDAIICIAVIHHLSTRERRQHAFSEIYRVLRPAGKALITLWAREQGDGELPSEALIPWRSQPRNQHHKITMTEIFTPVTDTEPSLKNPTLSVQRYYHLYSQDEALQDAEQAGFRIEKCVLDSGNWTLTLLRPTAGTVPQ</sequence>
<dbReference type="InterPro" id="IPR013216">
    <property type="entry name" value="Methyltransf_11"/>
</dbReference>
<dbReference type="InterPro" id="IPR029063">
    <property type="entry name" value="SAM-dependent_MTases_sf"/>
</dbReference>
<protein>
    <submittedName>
        <fullName evidence="4">Methyltransferase</fullName>
    </submittedName>
</protein>
<dbReference type="GO" id="GO:0005737">
    <property type="term" value="C:cytoplasm"/>
    <property type="evidence" value="ECO:0007669"/>
    <property type="project" value="TreeGrafter"/>
</dbReference>
<gene>
    <name evidence="4" type="ORF">QR46_2138</name>
</gene>
<reference evidence="4 5" key="1">
    <citation type="journal article" date="2015" name="Mol. Biochem. Parasitol.">
        <title>Identification of polymorphic genes for use in assemblage B genotyping assays through comparative genomics of multiple assemblage B Giardia duodenalis isolates.</title>
        <authorList>
            <person name="Wielinga C."/>
            <person name="Thompson R.C."/>
            <person name="Monis P."/>
            <person name="Ryan U."/>
        </authorList>
    </citation>
    <scope>NUCLEOTIDE SEQUENCE [LARGE SCALE GENOMIC DNA]</scope>
    <source>
        <strain evidence="4 5">BAH15c1</strain>
    </source>
</reference>
<name>A0A132NUV3_GIAIN</name>
<dbReference type="PANTHER" id="PTHR13069">
    <property type="entry name" value="ALKYLATED DNA REPAIR PROTEIN ALKB HOMOLOG 8"/>
    <property type="match status" value="1"/>
</dbReference>